<evidence type="ECO:0000256" key="6">
    <source>
        <dbReference type="ARBA" id="ARBA00022840"/>
    </source>
</evidence>
<dbReference type="InterPro" id="IPR027417">
    <property type="entry name" value="P-loop_NTPase"/>
</dbReference>
<evidence type="ECO:0000256" key="5">
    <source>
        <dbReference type="ARBA" id="ARBA00022777"/>
    </source>
</evidence>
<evidence type="ECO:0000256" key="7">
    <source>
        <dbReference type="ARBA" id="ARBA00023137"/>
    </source>
</evidence>
<comment type="similarity">
    <text evidence="1">Belongs to the CpsD/CapB family.</text>
</comment>
<dbReference type="InterPro" id="IPR005702">
    <property type="entry name" value="Wzc-like_C"/>
</dbReference>
<dbReference type="FunFam" id="3.40.50.300:FF:000527">
    <property type="entry name" value="Tyrosine-protein kinase etk"/>
    <property type="match status" value="1"/>
</dbReference>
<dbReference type="Gene3D" id="3.40.50.300">
    <property type="entry name" value="P-loop containing nucleotide triphosphate hydrolases"/>
    <property type="match status" value="1"/>
</dbReference>
<keyword evidence="4" id="KW-0547">Nucleotide-binding</keyword>
<dbReference type="PANTHER" id="PTHR32309">
    <property type="entry name" value="TYROSINE-PROTEIN KINASE"/>
    <property type="match status" value="1"/>
</dbReference>
<reference evidence="10" key="1">
    <citation type="submission" date="2021-04" db="EMBL/GenBank/DDBJ databases">
        <title>Proteiniclasticum sedimins sp. nov., an obligate anaerobic bacterium isolated from anaerobic sludge.</title>
        <authorList>
            <person name="Liu J."/>
        </authorList>
    </citation>
    <scope>NUCLEOTIDE SEQUENCE</scope>
    <source>
        <strain evidence="10">BAD-10</strain>
    </source>
</reference>
<dbReference type="RefSeq" id="WP_211799640.1">
    <property type="nucleotide sequence ID" value="NZ_JAGSCS010000002.1"/>
</dbReference>
<accession>A0A941CM31</accession>
<feature type="domain" description="AAA" evidence="9">
    <location>
        <begin position="36"/>
        <end position="176"/>
    </location>
</feature>
<keyword evidence="7" id="KW-0829">Tyrosine-protein kinase</keyword>
<dbReference type="SUPFAM" id="SSF52540">
    <property type="entry name" value="P-loop containing nucleoside triphosphate hydrolases"/>
    <property type="match status" value="1"/>
</dbReference>
<keyword evidence="3" id="KW-0808">Transferase</keyword>
<keyword evidence="5 10" id="KW-0418">Kinase</keyword>
<evidence type="ECO:0000256" key="3">
    <source>
        <dbReference type="ARBA" id="ARBA00022679"/>
    </source>
</evidence>
<comment type="catalytic activity">
    <reaction evidence="8">
        <text>L-tyrosyl-[protein] + ATP = O-phospho-L-tyrosyl-[protein] + ADP + H(+)</text>
        <dbReference type="Rhea" id="RHEA:10596"/>
        <dbReference type="Rhea" id="RHEA-COMP:10136"/>
        <dbReference type="Rhea" id="RHEA-COMP:20101"/>
        <dbReference type="ChEBI" id="CHEBI:15378"/>
        <dbReference type="ChEBI" id="CHEBI:30616"/>
        <dbReference type="ChEBI" id="CHEBI:46858"/>
        <dbReference type="ChEBI" id="CHEBI:61978"/>
        <dbReference type="ChEBI" id="CHEBI:456216"/>
        <dbReference type="EC" id="2.7.10.2"/>
    </reaction>
</comment>
<proteinExistence type="inferred from homology"/>
<keyword evidence="6" id="KW-0067">ATP-binding</keyword>
<dbReference type="AlphaFoldDB" id="A0A941CM31"/>
<keyword evidence="11" id="KW-1185">Reference proteome</keyword>
<sequence length="229" mass="25416">MKNNLITITDKKSVTAEAYRTLRTNIQFSSLDKELKVITVTSSRPEEGKSTVSSNLAITFADNGNSVLLIDCDLRRPTIHKVFRLPNSMGMVNAVMNPDLLPEILHKDVVPGLDIITSGAIPPNPSELLGSKKNLKLMEELKTRYDVIILDAPPLLAVTDAQVLTTLSDGTIIVSYHGVTKKEEITRAKELLEKVNGNIIGVVLNGIPEDDSSYYYYSYDEKKRTRKVK</sequence>
<dbReference type="GO" id="GO:0042802">
    <property type="term" value="F:identical protein binding"/>
    <property type="evidence" value="ECO:0007669"/>
    <property type="project" value="UniProtKB-ARBA"/>
</dbReference>
<evidence type="ECO:0000313" key="10">
    <source>
        <dbReference type="EMBL" id="MBR0575122.1"/>
    </source>
</evidence>
<dbReference type="CDD" id="cd05387">
    <property type="entry name" value="BY-kinase"/>
    <property type="match status" value="1"/>
</dbReference>
<dbReference type="NCBIfam" id="TIGR01007">
    <property type="entry name" value="eps_fam"/>
    <property type="match status" value="1"/>
</dbReference>
<gene>
    <name evidence="10" type="ORF">KCG48_02085</name>
</gene>
<dbReference type="GO" id="GO:0005886">
    <property type="term" value="C:plasma membrane"/>
    <property type="evidence" value="ECO:0007669"/>
    <property type="project" value="UniProtKB-ARBA"/>
</dbReference>
<dbReference type="PANTHER" id="PTHR32309:SF13">
    <property type="entry name" value="FERRIC ENTEROBACTIN TRANSPORT PROTEIN FEPE"/>
    <property type="match status" value="1"/>
</dbReference>
<dbReference type="InterPro" id="IPR050445">
    <property type="entry name" value="Bact_polysacc_biosynth/exp"/>
</dbReference>
<dbReference type="Proteomes" id="UP000675379">
    <property type="component" value="Unassembled WGS sequence"/>
</dbReference>
<evidence type="ECO:0000256" key="4">
    <source>
        <dbReference type="ARBA" id="ARBA00022741"/>
    </source>
</evidence>
<organism evidence="10 11">
    <name type="scientific">Proteiniclasticum sediminis</name>
    <dbReference type="NCBI Taxonomy" id="2804028"/>
    <lineage>
        <taxon>Bacteria</taxon>
        <taxon>Bacillati</taxon>
        <taxon>Bacillota</taxon>
        <taxon>Clostridia</taxon>
        <taxon>Eubacteriales</taxon>
        <taxon>Clostridiaceae</taxon>
        <taxon>Proteiniclasticum</taxon>
    </lineage>
</organism>
<evidence type="ECO:0000259" key="9">
    <source>
        <dbReference type="Pfam" id="PF13614"/>
    </source>
</evidence>
<dbReference type="GO" id="GO:0004715">
    <property type="term" value="F:non-membrane spanning protein tyrosine kinase activity"/>
    <property type="evidence" value="ECO:0007669"/>
    <property type="project" value="UniProtKB-EC"/>
</dbReference>
<evidence type="ECO:0000256" key="1">
    <source>
        <dbReference type="ARBA" id="ARBA00007316"/>
    </source>
</evidence>
<dbReference type="InterPro" id="IPR025669">
    <property type="entry name" value="AAA_dom"/>
</dbReference>
<evidence type="ECO:0000313" key="11">
    <source>
        <dbReference type="Proteomes" id="UP000675379"/>
    </source>
</evidence>
<protein>
    <recommendedName>
        <fullName evidence="2">non-specific protein-tyrosine kinase</fullName>
        <ecNumber evidence="2">2.7.10.2</ecNumber>
    </recommendedName>
</protein>
<comment type="caution">
    <text evidence="10">The sequence shown here is derived from an EMBL/GenBank/DDBJ whole genome shotgun (WGS) entry which is preliminary data.</text>
</comment>
<dbReference type="Pfam" id="PF13614">
    <property type="entry name" value="AAA_31"/>
    <property type="match status" value="1"/>
</dbReference>
<name>A0A941CM31_9CLOT</name>
<dbReference type="GO" id="GO:0005524">
    <property type="term" value="F:ATP binding"/>
    <property type="evidence" value="ECO:0007669"/>
    <property type="project" value="UniProtKB-KW"/>
</dbReference>
<dbReference type="EMBL" id="JAGSCS010000002">
    <property type="protein sequence ID" value="MBR0575122.1"/>
    <property type="molecule type" value="Genomic_DNA"/>
</dbReference>
<dbReference type="EC" id="2.7.10.2" evidence="2"/>
<evidence type="ECO:0000256" key="2">
    <source>
        <dbReference type="ARBA" id="ARBA00011903"/>
    </source>
</evidence>
<evidence type="ECO:0000256" key="8">
    <source>
        <dbReference type="ARBA" id="ARBA00051245"/>
    </source>
</evidence>